<protein>
    <submittedName>
        <fullName evidence="2">Transcriptional regulatory protein</fullName>
    </submittedName>
</protein>
<feature type="region of interest" description="Disordered" evidence="1">
    <location>
        <begin position="1"/>
        <end position="20"/>
    </location>
</feature>
<evidence type="ECO:0000313" key="3">
    <source>
        <dbReference type="Proteomes" id="UP000237481"/>
    </source>
</evidence>
<proteinExistence type="predicted"/>
<evidence type="ECO:0000313" key="2">
    <source>
        <dbReference type="EMBL" id="POR37477.1"/>
    </source>
</evidence>
<dbReference type="AlphaFoldDB" id="A0A2S4L4Z0"/>
<evidence type="ECO:0000256" key="1">
    <source>
        <dbReference type="SAM" id="MobiDB-lite"/>
    </source>
</evidence>
<dbReference type="Proteomes" id="UP000237481">
    <property type="component" value="Unassembled WGS sequence"/>
</dbReference>
<feature type="region of interest" description="Disordered" evidence="1">
    <location>
        <begin position="95"/>
        <end position="139"/>
    </location>
</feature>
<name>A0A2S4L4Z0_9HYPO</name>
<feature type="region of interest" description="Disordered" evidence="1">
    <location>
        <begin position="164"/>
        <end position="212"/>
    </location>
</feature>
<feature type="compositionally biased region" description="Low complexity" evidence="1">
    <location>
        <begin position="185"/>
        <end position="197"/>
    </location>
</feature>
<dbReference type="EMBL" id="PKSG01000246">
    <property type="protein sequence ID" value="POR37477.1"/>
    <property type="molecule type" value="Genomic_DNA"/>
</dbReference>
<organism evidence="2 3">
    <name type="scientific">Tolypocladium paradoxum</name>
    <dbReference type="NCBI Taxonomy" id="94208"/>
    <lineage>
        <taxon>Eukaryota</taxon>
        <taxon>Fungi</taxon>
        <taxon>Dikarya</taxon>
        <taxon>Ascomycota</taxon>
        <taxon>Pezizomycotina</taxon>
        <taxon>Sordariomycetes</taxon>
        <taxon>Hypocreomycetidae</taxon>
        <taxon>Hypocreales</taxon>
        <taxon>Ophiocordycipitaceae</taxon>
        <taxon>Tolypocladium</taxon>
    </lineage>
</organism>
<feature type="region of interest" description="Disordered" evidence="1">
    <location>
        <begin position="233"/>
        <end position="287"/>
    </location>
</feature>
<sequence>MARGRPRQGEAVQARSRHGGGRVVLHVGGEYYGVASIRNSSRPTTRPTASFSCHRRWKLPRFRAFPAATRATQLVMSQPSVATSAWCSCSSSASSGSSSSSSSSGSSAPQRAAQRSVPSSSGSPTARAPRAAAAGAGALVARHRHDALRPSNTTARSPLVAALGHNADNRGPTPTSLAFAPNATPSARPPRLAASPAVRRRRRRRRRSNRRVALRRLSHPAWLVVAGDMHNGADDGLHSPSAVSAGRRNHPEPESDYQSDDDHEKDGAERGAKRRRFVSVSYVPPLC</sequence>
<comment type="caution">
    <text evidence="2">The sequence shown here is derived from an EMBL/GenBank/DDBJ whole genome shotgun (WGS) entry which is preliminary data.</text>
</comment>
<feature type="compositionally biased region" description="Low complexity" evidence="1">
    <location>
        <begin position="118"/>
        <end position="139"/>
    </location>
</feature>
<accession>A0A2S4L4Z0</accession>
<keyword evidence="3" id="KW-1185">Reference proteome</keyword>
<feature type="compositionally biased region" description="Low complexity" evidence="1">
    <location>
        <begin position="95"/>
        <end position="108"/>
    </location>
</feature>
<reference evidence="2 3" key="1">
    <citation type="submission" date="2018-01" db="EMBL/GenBank/DDBJ databases">
        <title>Harnessing the power of phylogenomics to disentangle the directionality and signatures of interkingdom host jumping in the parasitic fungal genus Tolypocladium.</title>
        <authorList>
            <person name="Quandt C.A."/>
            <person name="Patterson W."/>
            <person name="Spatafora J.W."/>
        </authorList>
    </citation>
    <scope>NUCLEOTIDE SEQUENCE [LARGE SCALE GENOMIC DNA]</scope>
    <source>
        <strain evidence="2 3">NRBC 100945</strain>
    </source>
</reference>
<feature type="compositionally biased region" description="Basic residues" evidence="1">
    <location>
        <begin position="198"/>
        <end position="212"/>
    </location>
</feature>
<feature type="compositionally biased region" description="Basic and acidic residues" evidence="1">
    <location>
        <begin position="260"/>
        <end position="271"/>
    </location>
</feature>
<gene>
    <name evidence="2" type="ORF">TPAR_02339</name>
</gene>